<reference evidence="4" key="1">
    <citation type="submission" date="2023-03" db="EMBL/GenBank/DDBJ databases">
        <title>Massive genome expansion in bonnet fungi (Mycena s.s.) driven by repeated elements and novel gene families across ecological guilds.</title>
        <authorList>
            <consortium name="Lawrence Berkeley National Laboratory"/>
            <person name="Harder C.B."/>
            <person name="Miyauchi S."/>
            <person name="Viragh M."/>
            <person name="Kuo A."/>
            <person name="Thoen E."/>
            <person name="Andreopoulos B."/>
            <person name="Lu D."/>
            <person name="Skrede I."/>
            <person name="Drula E."/>
            <person name="Henrissat B."/>
            <person name="Morin E."/>
            <person name="Kohler A."/>
            <person name="Barry K."/>
            <person name="LaButti K."/>
            <person name="Morin E."/>
            <person name="Salamov A."/>
            <person name="Lipzen A."/>
            <person name="Mereny Z."/>
            <person name="Hegedus B."/>
            <person name="Baldrian P."/>
            <person name="Stursova M."/>
            <person name="Weitz H."/>
            <person name="Taylor A."/>
            <person name="Grigoriev I.V."/>
            <person name="Nagy L.G."/>
            <person name="Martin F."/>
            <person name="Kauserud H."/>
        </authorList>
    </citation>
    <scope>NUCLEOTIDE SEQUENCE</scope>
    <source>
        <strain evidence="4">CBHHK067</strain>
    </source>
</reference>
<proteinExistence type="predicted"/>
<keyword evidence="5" id="KW-1185">Reference proteome</keyword>
<dbReference type="GO" id="GO:0000981">
    <property type="term" value="F:DNA-binding transcription factor activity, RNA polymerase II-specific"/>
    <property type="evidence" value="ECO:0007669"/>
    <property type="project" value="InterPro"/>
</dbReference>
<dbReference type="GO" id="GO:0008270">
    <property type="term" value="F:zinc ion binding"/>
    <property type="evidence" value="ECO:0007669"/>
    <property type="project" value="InterPro"/>
</dbReference>
<dbReference type="AlphaFoldDB" id="A0AAD7GXG0"/>
<dbReference type="Proteomes" id="UP001221757">
    <property type="component" value="Unassembled WGS sequence"/>
</dbReference>
<accession>A0AAD7GXG0</accession>
<protein>
    <recommendedName>
        <fullName evidence="6">Zn(2)-C6 fungal-type domain-containing protein</fullName>
    </recommendedName>
</protein>
<dbReference type="PANTHER" id="PTHR31001">
    <property type="entry name" value="UNCHARACTERIZED TRANSCRIPTIONAL REGULATORY PROTEIN"/>
    <property type="match status" value="1"/>
</dbReference>
<feature type="compositionally biased region" description="Low complexity" evidence="3">
    <location>
        <begin position="12"/>
        <end position="23"/>
    </location>
</feature>
<sequence length="252" mass="27523">MQTNIFSVEGIPSAASTSSPTESEAARPAKRKRVRQKASCLACQRRKGRCDQIEGDRCEGAERKEECIWETPALVGNVTDDVAASIGHLTRRVAILERQMATKQDKPPANPSEATLTRLESPGYPGTTPNTETEDAAQALEDIALGRRQYRSLGINSEVPGSKARNVSFVAPGAFTSIFLGTPSPRRSVLPGSENDTFLKSIPEKPVSDTLVRIFLSDISWIYHILHGPIFLDECRQLWTAIEKGTATSSIQ</sequence>
<dbReference type="SUPFAM" id="SSF57701">
    <property type="entry name" value="Zn2/Cys6 DNA-binding domain"/>
    <property type="match status" value="1"/>
</dbReference>
<comment type="subcellular location">
    <subcellularLocation>
        <location evidence="1">Nucleus</location>
    </subcellularLocation>
</comment>
<feature type="region of interest" description="Disordered" evidence="3">
    <location>
        <begin position="100"/>
        <end position="131"/>
    </location>
</feature>
<dbReference type="EMBL" id="JARKIE010000005">
    <property type="protein sequence ID" value="KAJ7707454.1"/>
    <property type="molecule type" value="Genomic_DNA"/>
</dbReference>
<evidence type="ECO:0000256" key="2">
    <source>
        <dbReference type="ARBA" id="ARBA00023242"/>
    </source>
</evidence>
<dbReference type="CDD" id="cd12148">
    <property type="entry name" value="fungal_TF_MHR"/>
    <property type="match status" value="1"/>
</dbReference>
<evidence type="ECO:0000256" key="3">
    <source>
        <dbReference type="SAM" id="MobiDB-lite"/>
    </source>
</evidence>
<dbReference type="InterPro" id="IPR050613">
    <property type="entry name" value="Sec_Metabolite_Reg"/>
</dbReference>
<evidence type="ECO:0000256" key="1">
    <source>
        <dbReference type="ARBA" id="ARBA00004123"/>
    </source>
</evidence>
<organism evidence="4 5">
    <name type="scientific">Mycena rosella</name>
    <name type="common">Pink bonnet</name>
    <name type="synonym">Agaricus rosellus</name>
    <dbReference type="NCBI Taxonomy" id="1033263"/>
    <lineage>
        <taxon>Eukaryota</taxon>
        <taxon>Fungi</taxon>
        <taxon>Dikarya</taxon>
        <taxon>Basidiomycota</taxon>
        <taxon>Agaricomycotina</taxon>
        <taxon>Agaricomycetes</taxon>
        <taxon>Agaricomycetidae</taxon>
        <taxon>Agaricales</taxon>
        <taxon>Marasmiineae</taxon>
        <taxon>Mycenaceae</taxon>
        <taxon>Mycena</taxon>
    </lineage>
</organism>
<dbReference type="PANTHER" id="PTHR31001:SF87">
    <property type="entry name" value="COL-21"/>
    <property type="match status" value="1"/>
</dbReference>
<feature type="region of interest" description="Disordered" evidence="3">
    <location>
        <begin position="1"/>
        <end position="35"/>
    </location>
</feature>
<name>A0AAD7GXG0_MYCRO</name>
<keyword evidence="2" id="KW-0539">Nucleus</keyword>
<dbReference type="InterPro" id="IPR036864">
    <property type="entry name" value="Zn2-C6_fun-type_DNA-bd_sf"/>
</dbReference>
<evidence type="ECO:0000313" key="5">
    <source>
        <dbReference type="Proteomes" id="UP001221757"/>
    </source>
</evidence>
<comment type="caution">
    <text evidence="4">The sequence shown here is derived from an EMBL/GenBank/DDBJ whole genome shotgun (WGS) entry which is preliminary data.</text>
</comment>
<gene>
    <name evidence="4" type="ORF">B0H17DRAFT_1191946</name>
</gene>
<dbReference type="GO" id="GO:0005634">
    <property type="term" value="C:nucleus"/>
    <property type="evidence" value="ECO:0007669"/>
    <property type="project" value="UniProtKB-SubCell"/>
</dbReference>
<evidence type="ECO:0000313" key="4">
    <source>
        <dbReference type="EMBL" id="KAJ7707454.1"/>
    </source>
</evidence>
<evidence type="ECO:0008006" key="6">
    <source>
        <dbReference type="Google" id="ProtNLM"/>
    </source>
</evidence>